<evidence type="ECO:0000313" key="1">
    <source>
        <dbReference type="EMBL" id="GER83492.1"/>
    </source>
</evidence>
<dbReference type="AlphaFoldDB" id="A0A5J4K8R5"/>
<comment type="caution">
    <text evidence="1">The sequence shown here is derived from an EMBL/GenBank/DDBJ whole genome shotgun (WGS) entry which is preliminary data.</text>
</comment>
<dbReference type="Proteomes" id="UP000334820">
    <property type="component" value="Unassembled WGS sequence"/>
</dbReference>
<organism evidence="1 2">
    <name type="scientific">Thermogemmatispora aurantia</name>
    <dbReference type="NCBI Taxonomy" id="2045279"/>
    <lineage>
        <taxon>Bacteria</taxon>
        <taxon>Bacillati</taxon>
        <taxon>Chloroflexota</taxon>
        <taxon>Ktedonobacteria</taxon>
        <taxon>Thermogemmatisporales</taxon>
        <taxon>Thermogemmatisporaceae</taxon>
        <taxon>Thermogemmatispora</taxon>
    </lineage>
</organism>
<evidence type="ECO:0000313" key="2">
    <source>
        <dbReference type="Proteomes" id="UP000334820"/>
    </source>
</evidence>
<gene>
    <name evidence="1" type="ORF">KTAU_21290</name>
</gene>
<dbReference type="EMBL" id="BKZV01000003">
    <property type="protein sequence ID" value="GER83492.1"/>
    <property type="molecule type" value="Genomic_DNA"/>
</dbReference>
<accession>A0A5J4K8R5</accession>
<reference evidence="1 2" key="1">
    <citation type="journal article" date="2019" name="Int. J. Syst. Evol. Microbiol.">
        <title>Thermogemmatispora aurantia sp. nov. and Thermogemmatispora argillosa sp. nov., within the class Ktedonobacteria, and emended description of the genus Thermogemmatispora.</title>
        <authorList>
            <person name="Zheng Y."/>
            <person name="Wang C.M."/>
            <person name="Sakai Y."/>
            <person name="Abe K."/>
            <person name="Yokota A."/>
            <person name="Yabe S."/>
        </authorList>
    </citation>
    <scope>NUCLEOTIDE SEQUENCE [LARGE SCALE GENOMIC DNA]</scope>
    <source>
        <strain evidence="1 2">A1-2</strain>
    </source>
</reference>
<dbReference type="RefSeq" id="WP_151728264.1">
    <property type="nucleotide sequence ID" value="NZ_BKZV01000003.1"/>
</dbReference>
<keyword evidence="2" id="KW-1185">Reference proteome</keyword>
<protein>
    <submittedName>
        <fullName evidence="1">Uncharacterized protein</fullName>
    </submittedName>
</protein>
<sequence length="60" mass="7410">MTDDLEEEEFDPEEYDDLEMLEILETIRDDMEELGLRTLDEVIERIEELHRKLENQHKEF</sequence>
<name>A0A5J4K8R5_9CHLR</name>
<proteinExistence type="predicted"/>